<dbReference type="Pfam" id="PF02050">
    <property type="entry name" value="FliJ"/>
    <property type="match status" value="1"/>
</dbReference>
<dbReference type="Proteomes" id="UP001225646">
    <property type="component" value="Unassembled WGS sequence"/>
</dbReference>
<keyword evidence="4" id="KW-0813">Transport</keyword>
<accession>A0ABT9VL89</accession>
<name>A0ABT9VL89_9BACI</name>
<sequence>MVYKFRFQKIIDFIENEKQKTLVEYEQAVQEFERVATKLYECLKKKEELEAKRAEMLHDGLSIQEMRHHQQFVANLDQMINHYQKLVMLKRHEMNEKQALLTDQNIEFKKYEKMKEKDYQNFLLKEKTDEMKELDQISLTGYTYRRN</sequence>
<keyword evidence="5" id="KW-1003">Cell membrane</keyword>
<dbReference type="Gene3D" id="1.10.287.1700">
    <property type="match status" value="1"/>
</dbReference>
<evidence type="ECO:0000313" key="12">
    <source>
        <dbReference type="Proteomes" id="UP001225646"/>
    </source>
</evidence>
<comment type="similarity">
    <text evidence="2">Belongs to the FliJ family.</text>
</comment>
<dbReference type="EMBL" id="JAUSTR010000001">
    <property type="protein sequence ID" value="MDQ0161737.1"/>
    <property type="molecule type" value="Genomic_DNA"/>
</dbReference>
<protein>
    <recommendedName>
        <fullName evidence="3">Flagellar FliJ protein</fullName>
    </recommendedName>
</protein>
<keyword evidence="8" id="KW-0653">Protein transport</keyword>
<evidence type="ECO:0000256" key="6">
    <source>
        <dbReference type="ARBA" id="ARBA00022500"/>
    </source>
</evidence>
<proteinExistence type="inferred from homology"/>
<evidence type="ECO:0000256" key="5">
    <source>
        <dbReference type="ARBA" id="ARBA00022475"/>
    </source>
</evidence>
<dbReference type="InterPro" id="IPR012823">
    <property type="entry name" value="Flagell_FliJ"/>
</dbReference>
<keyword evidence="6" id="KW-0145">Chemotaxis</keyword>
<evidence type="ECO:0000256" key="3">
    <source>
        <dbReference type="ARBA" id="ARBA00020392"/>
    </source>
</evidence>
<evidence type="ECO:0000256" key="2">
    <source>
        <dbReference type="ARBA" id="ARBA00010004"/>
    </source>
</evidence>
<keyword evidence="12" id="KW-1185">Reference proteome</keyword>
<dbReference type="InterPro" id="IPR053716">
    <property type="entry name" value="Flag_assembly_chemotaxis_eff"/>
</dbReference>
<evidence type="ECO:0000256" key="9">
    <source>
        <dbReference type="ARBA" id="ARBA00023136"/>
    </source>
</evidence>
<dbReference type="NCBIfam" id="TIGR02473">
    <property type="entry name" value="flagell_FliJ"/>
    <property type="match status" value="1"/>
</dbReference>
<organism evidence="11 12">
    <name type="scientific">Aeribacillus alveayuensis</name>
    <dbReference type="NCBI Taxonomy" id="279215"/>
    <lineage>
        <taxon>Bacteria</taxon>
        <taxon>Bacillati</taxon>
        <taxon>Bacillota</taxon>
        <taxon>Bacilli</taxon>
        <taxon>Bacillales</taxon>
        <taxon>Bacillaceae</taxon>
        <taxon>Aeribacillus</taxon>
    </lineage>
</organism>
<keyword evidence="10" id="KW-1006">Bacterial flagellum protein export</keyword>
<dbReference type="RefSeq" id="WP_419151344.1">
    <property type="nucleotide sequence ID" value="NZ_JAUSTR010000001.1"/>
</dbReference>
<keyword evidence="7" id="KW-1005">Bacterial flagellum biogenesis</keyword>
<evidence type="ECO:0000313" key="11">
    <source>
        <dbReference type="EMBL" id="MDQ0161737.1"/>
    </source>
</evidence>
<keyword evidence="11" id="KW-0969">Cilium</keyword>
<evidence type="ECO:0000256" key="10">
    <source>
        <dbReference type="ARBA" id="ARBA00023225"/>
    </source>
</evidence>
<comment type="caution">
    <text evidence="11">The sequence shown here is derived from an EMBL/GenBank/DDBJ whole genome shotgun (WGS) entry which is preliminary data.</text>
</comment>
<keyword evidence="9" id="KW-0472">Membrane</keyword>
<evidence type="ECO:0000256" key="4">
    <source>
        <dbReference type="ARBA" id="ARBA00022448"/>
    </source>
</evidence>
<keyword evidence="11" id="KW-0966">Cell projection</keyword>
<evidence type="ECO:0000256" key="7">
    <source>
        <dbReference type="ARBA" id="ARBA00022795"/>
    </source>
</evidence>
<reference evidence="11 12" key="1">
    <citation type="submission" date="2023-07" db="EMBL/GenBank/DDBJ databases">
        <title>Genomic Encyclopedia of Type Strains, Phase IV (KMG-IV): sequencing the most valuable type-strain genomes for metagenomic binning, comparative biology and taxonomic classification.</title>
        <authorList>
            <person name="Goeker M."/>
        </authorList>
    </citation>
    <scope>NUCLEOTIDE SEQUENCE [LARGE SCALE GENOMIC DNA]</scope>
    <source>
        <strain evidence="11 12">DSM 19092</strain>
    </source>
</reference>
<comment type="subcellular location">
    <subcellularLocation>
        <location evidence="1">Cell membrane</location>
        <topology evidence="1">Peripheral membrane protein</topology>
        <orientation evidence="1">Cytoplasmic side</orientation>
    </subcellularLocation>
</comment>
<gene>
    <name evidence="11" type="ORF">J2S06_000807</name>
</gene>
<keyword evidence="11" id="KW-0282">Flagellum</keyword>
<evidence type="ECO:0000256" key="1">
    <source>
        <dbReference type="ARBA" id="ARBA00004413"/>
    </source>
</evidence>
<evidence type="ECO:0000256" key="8">
    <source>
        <dbReference type="ARBA" id="ARBA00022927"/>
    </source>
</evidence>